<organism evidence="2 3">
    <name type="scientific">Mycoplasmopsis gallinarum</name>
    <dbReference type="NCBI Taxonomy" id="29557"/>
    <lineage>
        <taxon>Bacteria</taxon>
        <taxon>Bacillati</taxon>
        <taxon>Mycoplasmatota</taxon>
        <taxon>Mycoplasmoidales</taxon>
        <taxon>Metamycoplasmataceae</taxon>
        <taxon>Mycoplasmopsis</taxon>
    </lineage>
</organism>
<dbReference type="Proteomes" id="UP000076983">
    <property type="component" value="Unassembled WGS sequence"/>
</dbReference>
<dbReference type="AlphaFoldDB" id="A0A168RDP8"/>
<dbReference type="RefSeq" id="WP_063626169.1">
    <property type="nucleotide sequence ID" value="NZ_LVLH01000034.1"/>
</dbReference>
<dbReference type="PROSITE" id="PS51257">
    <property type="entry name" value="PROKAR_LIPOPROTEIN"/>
    <property type="match status" value="1"/>
</dbReference>
<keyword evidence="3" id="KW-1185">Reference proteome</keyword>
<evidence type="ECO:0000313" key="3">
    <source>
        <dbReference type="Proteomes" id="UP000076983"/>
    </source>
</evidence>
<keyword evidence="1" id="KW-0732">Signal</keyword>
<evidence type="ECO:0000313" key="2">
    <source>
        <dbReference type="EMBL" id="OAB48876.1"/>
    </source>
</evidence>
<reference evidence="2 3" key="1">
    <citation type="submission" date="2016-03" db="EMBL/GenBank/DDBJ databases">
        <title>Genome sequence of Mycoplasma gallinarum strain Mgn_IPT.</title>
        <authorList>
            <person name="Yacoub E."/>
            <person name="Sirand-Pugnet P."/>
            <person name="Barre A."/>
            <person name="Maurier F."/>
            <person name="Blanchard A."/>
            <person name="Ben Abdelmoumen B.M."/>
        </authorList>
    </citation>
    <scope>NUCLEOTIDE SEQUENCE [LARGE SCALE GENOMIC DNA]</scope>
    <source>
        <strain evidence="2 3">Mgn_IPT</strain>
    </source>
</reference>
<proteinExistence type="predicted"/>
<gene>
    <name evidence="2" type="ORF">MGALLINA_03790</name>
</gene>
<sequence length="375" mass="43198">MKKLKFYTPLILSLSPIIAFSAACDNNSNNKETSVLTDVNLKNLTKEYKKALINLKTNFTYKVAGTKTTFTANNNSENTTVLNKLTQELLPLVLSQRDIYNEEELSSDNKLNVNLLDLYKKLNNSAKYSEILSHSNFIFIQNSKIDAVIQAFNSLAQDLVSQISADSVNFNNFSDYDNSNNNSRSYLIANYNNWTLNNKIPSQDEVQRVISYDYKTLSTLLSNTNPQLWDESHSHEIIIYDNDNKNSHNHSHALANMIHEFAHLFEFNEKENIKNQFLADTQEIVNFLDAQINDESIQNKTIYNEFKNDFLIFKEKIEKLFSQDVEDVEEFSITFNEQVKNTIKILEEISKIFKLDTKSIFVEIALANGNKISEQ</sequence>
<dbReference type="NCBIfam" id="NF045961">
    <property type="entry name" value="MAG5150_fam_LP"/>
    <property type="match status" value="1"/>
</dbReference>
<feature type="chain" id="PRO_5007900109" description="Lipoprotein" evidence="1">
    <location>
        <begin position="22"/>
        <end position="375"/>
    </location>
</feature>
<feature type="signal peptide" evidence="1">
    <location>
        <begin position="1"/>
        <end position="21"/>
    </location>
</feature>
<protein>
    <recommendedName>
        <fullName evidence="4">Lipoprotein</fullName>
    </recommendedName>
</protein>
<evidence type="ECO:0008006" key="4">
    <source>
        <dbReference type="Google" id="ProtNLM"/>
    </source>
</evidence>
<evidence type="ECO:0000256" key="1">
    <source>
        <dbReference type="SAM" id="SignalP"/>
    </source>
</evidence>
<comment type="caution">
    <text evidence="2">The sequence shown here is derived from an EMBL/GenBank/DDBJ whole genome shotgun (WGS) entry which is preliminary data.</text>
</comment>
<dbReference type="STRING" id="29557.MGALLINA_03790"/>
<name>A0A168RDP8_9BACT</name>
<accession>A0A168RDP8</accession>
<dbReference type="EMBL" id="LVLH01000034">
    <property type="protein sequence ID" value="OAB48876.1"/>
    <property type="molecule type" value="Genomic_DNA"/>
</dbReference>
<dbReference type="PATRIC" id="fig|29557.3.peg.370"/>